<dbReference type="InterPro" id="IPR003598">
    <property type="entry name" value="Ig_sub2"/>
</dbReference>
<evidence type="ECO:0000313" key="6">
    <source>
        <dbReference type="Proteomes" id="UP000663829"/>
    </source>
</evidence>
<dbReference type="SUPFAM" id="SSF48726">
    <property type="entry name" value="Immunoglobulin"/>
    <property type="match status" value="2"/>
</dbReference>
<reference evidence="4" key="1">
    <citation type="submission" date="2021-02" db="EMBL/GenBank/DDBJ databases">
        <authorList>
            <person name="Nowell W R."/>
        </authorList>
    </citation>
    <scope>NUCLEOTIDE SEQUENCE</scope>
</reference>
<dbReference type="PANTHER" id="PTHR47633:SF11">
    <property type="entry name" value="IG-LIKE DOMAIN-CONTAINING PROTEIN"/>
    <property type="match status" value="1"/>
</dbReference>
<dbReference type="Proteomes" id="UP000681722">
    <property type="component" value="Unassembled WGS sequence"/>
</dbReference>
<dbReference type="InterPro" id="IPR003599">
    <property type="entry name" value="Ig_sub"/>
</dbReference>
<sequence length="754" mass="87077">MSYGITKKVIIMHSFDNSRYFPNGWLPPPRSSQHSRSDQLYKPVSKSFNRISDFIFPDTVHICLRDSNPLKNKSSRRPLASTTNAHRYNRIENYSLPVLNHQNKRDLIIVERLPIDQLKDINLLYKEQKQRCYDTRRSLTTQSSSDGRRYSSIIVPSELNKTTLNDYFSSNHDRSQVLVNNRTSRSATYRERLRDRRKRHTTDDAYHTIMRSMIDNDVRVPNCVLSYTTALEPITDSESMLSLGGGGYQEQNNISLEDWRRQTHYQTNTRIPQNSTNISASIPCSSQLQQQKDQRKRSSTVSSRCTTLDTSSDSDNQSIRQINNGGISQHQRNTTYQENSFQPPMPLSNYQENRYVQPSVLKGPPPISLPHQAIWERMDNKDSVRMRYEPDTYLPVYQIENHSNNSNNNQHLIFNDHAEQQQRYNKNNHAHVNDNKHQHHVSVCVNDLHTTLFIDEDALNSSENSRKSNGEKASIHKFIDRIMKRLSQFKRALDNGLVHIRKRQSSNLENGVIVNEKQLKHNITESNEHHIYQDRQMNKTKTDQITHHVSWSLDNKFVPPYLVIRPQSLLVLPNEIAKFKCCFGGDPMPSLTWYHNDKEISNNHENNSKYRLLQAHDIHYLDIGPLTIKDNGTIKCHIINKLGREETIAQLVVARSASDATPRIIQPLQNISVQEGKPLKLLCAISGPQIEVKWYHNDKLVSPNIVPKSNFNGENAIFTLSKVTQNDSGTCSCIIKNRFGEAKTSCHIDIIQNR</sequence>
<evidence type="ECO:0000256" key="1">
    <source>
        <dbReference type="ARBA" id="ARBA00023319"/>
    </source>
</evidence>
<dbReference type="OrthoDB" id="428111at2759"/>
<dbReference type="InterPro" id="IPR013783">
    <property type="entry name" value="Ig-like_fold"/>
</dbReference>
<dbReference type="Pfam" id="PF07679">
    <property type="entry name" value="I-set"/>
    <property type="match status" value="2"/>
</dbReference>
<dbReference type="AlphaFoldDB" id="A0A813W682"/>
<dbReference type="InterPro" id="IPR036179">
    <property type="entry name" value="Ig-like_dom_sf"/>
</dbReference>
<proteinExistence type="predicted"/>
<feature type="compositionally biased region" description="Polar residues" evidence="2">
    <location>
        <begin position="267"/>
        <end position="291"/>
    </location>
</feature>
<evidence type="ECO:0000313" key="5">
    <source>
        <dbReference type="EMBL" id="CAF3638209.1"/>
    </source>
</evidence>
<dbReference type="InterPro" id="IPR013098">
    <property type="entry name" value="Ig_I-set"/>
</dbReference>
<feature type="domain" description="Ig-like" evidence="3">
    <location>
        <begin position="662"/>
        <end position="749"/>
    </location>
</feature>
<name>A0A813W682_9BILA</name>
<evidence type="ECO:0000313" key="4">
    <source>
        <dbReference type="EMBL" id="CAF0850558.1"/>
    </source>
</evidence>
<gene>
    <name evidence="4" type="ORF">GPM918_LOCUS6049</name>
    <name evidence="5" type="ORF">SRO942_LOCUS6049</name>
</gene>
<dbReference type="PANTHER" id="PTHR47633">
    <property type="entry name" value="IMMUNOGLOBULIN"/>
    <property type="match status" value="1"/>
</dbReference>
<dbReference type="EMBL" id="CAJNOQ010000911">
    <property type="protein sequence ID" value="CAF0850558.1"/>
    <property type="molecule type" value="Genomic_DNA"/>
</dbReference>
<accession>A0A813W682</accession>
<feature type="compositionally biased region" description="Polar residues" evidence="2">
    <location>
        <begin position="299"/>
        <end position="339"/>
    </location>
</feature>
<feature type="domain" description="Ig-like" evidence="3">
    <location>
        <begin position="560"/>
        <end position="649"/>
    </location>
</feature>
<comment type="caution">
    <text evidence="4">The sequence shown here is derived from an EMBL/GenBank/DDBJ whole genome shotgun (WGS) entry which is preliminary data.</text>
</comment>
<evidence type="ECO:0000256" key="2">
    <source>
        <dbReference type="SAM" id="MobiDB-lite"/>
    </source>
</evidence>
<organism evidence="4 6">
    <name type="scientific">Didymodactylos carnosus</name>
    <dbReference type="NCBI Taxonomy" id="1234261"/>
    <lineage>
        <taxon>Eukaryota</taxon>
        <taxon>Metazoa</taxon>
        <taxon>Spiralia</taxon>
        <taxon>Gnathifera</taxon>
        <taxon>Rotifera</taxon>
        <taxon>Eurotatoria</taxon>
        <taxon>Bdelloidea</taxon>
        <taxon>Philodinida</taxon>
        <taxon>Philodinidae</taxon>
        <taxon>Didymodactylos</taxon>
    </lineage>
</organism>
<dbReference type="Gene3D" id="2.60.40.10">
    <property type="entry name" value="Immunoglobulins"/>
    <property type="match status" value="2"/>
</dbReference>
<keyword evidence="6" id="KW-1185">Reference proteome</keyword>
<dbReference type="Proteomes" id="UP000663829">
    <property type="component" value="Unassembled WGS sequence"/>
</dbReference>
<protein>
    <recommendedName>
        <fullName evidence="3">Ig-like domain-containing protein</fullName>
    </recommendedName>
</protein>
<dbReference type="SMART" id="SM00408">
    <property type="entry name" value="IGc2"/>
    <property type="match status" value="2"/>
</dbReference>
<keyword evidence="1" id="KW-0393">Immunoglobulin domain</keyword>
<feature type="region of interest" description="Disordered" evidence="2">
    <location>
        <begin position="267"/>
        <end position="339"/>
    </location>
</feature>
<dbReference type="PROSITE" id="PS50835">
    <property type="entry name" value="IG_LIKE"/>
    <property type="match status" value="2"/>
</dbReference>
<dbReference type="SMART" id="SM00409">
    <property type="entry name" value="IG"/>
    <property type="match status" value="2"/>
</dbReference>
<dbReference type="FunFam" id="2.60.40.10:FF:000107">
    <property type="entry name" value="Myosin, light chain kinase a"/>
    <property type="match status" value="1"/>
</dbReference>
<evidence type="ECO:0000259" key="3">
    <source>
        <dbReference type="PROSITE" id="PS50835"/>
    </source>
</evidence>
<dbReference type="InterPro" id="IPR007110">
    <property type="entry name" value="Ig-like_dom"/>
</dbReference>
<dbReference type="EMBL" id="CAJOBC010000911">
    <property type="protein sequence ID" value="CAF3638209.1"/>
    <property type="molecule type" value="Genomic_DNA"/>
</dbReference>